<dbReference type="Pfam" id="PF12844">
    <property type="entry name" value="HTH_19"/>
    <property type="match status" value="1"/>
</dbReference>
<dbReference type="Gene3D" id="1.10.260.40">
    <property type="entry name" value="lambda repressor-like DNA-binding domains"/>
    <property type="match status" value="1"/>
</dbReference>
<dbReference type="EMBL" id="KX641262">
    <property type="protein sequence ID" value="AOT24874.1"/>
    <property type="molecule type" value="Genomic_DNA"/>
</dbReference>
<dbReference type="InterPro" id="IPR010982">
    <property type="entry name" value="Lambda_DNA-bd_dom_sf"/>
</dbReference>
<dbReference type="InterPro" id="IPR001387">
    <property type="entry name" value="Cro/C1-type_HTH"/>
</dbReference>
<evidence type="ECO:0000313" key="4">
    <source>
        <dbReference type="Proteomes" id="UP000223831"/>
    </source>
</evidence>
<sequence length="133" mass="14692">MSITTERGYVVPQWDLADRLAKSLRFSGVSVQEMADHLELHRNTISGWMNGRGKTPKRAMLIAWAFKTGVPYEWLANGVESPDNGPDDDGGSRLGESNPRPIHYQHATRGGFGKLSDAEVIPLHPDEPAERVA</sequence>
<feature type="region of interest" description="Disordered" evidence="1">
    <location>
        <begin position="76"/>
        <end position="109"/>
    </location>
</feature>
<proteinExistence type="predicted"/>
<feature type="domain" description="HTH cro/C1-type" evidence="2">
    <location>
        <begin position="28"/>
        <end position="75"/>
    </location>
</feature>
<dbReference type="PROSITE" id="PS50943">
    <property type="entry name" value="HTH_CROC1"/>
    <property type="match status" value="1"/>
</dbReference>
<dbReference type="Proteomes" id="UP000223831">
    <property type="component" value="Genome"/>
</dbReference>
<organism evidence="3 4">
    <name type="scientific">Mycobacterium phage Nazo</name>
    <dbReference type="NCBI Taxonomy" id="1897547"/>
    <lineage>
        <taxon>Viruses</taxon>
        <taxon>Duplodnaviria</taxon>
        <taxon>Heunggongvirae</taxon>
        <taxon>Uroviricota</taxon>
        <taxon>Caudoviricetes</taxon>
        <taxon>Pclasvirinae</taxon>
        <taxon>Bignuzvirus</taxon>
        <taxon>Bignuzvirus bignuz</taxon>
    </lineage>
</organism>
<evidence type="ECO:0000313" key="3">
    <source>
        <dbReference type="EMBL" id="AOT24874.1"/>
    </source>
</evidence>
<gene>
    <name evidence="3" type="primary">35</name>
    <name evidence="3" type="ORF">PBI_NAZO_35</name>
</gene>
<accession>A0A1D8EV07</accession>
<dbReference type="SUPFAM" id="SSF47413">
    <property type="entry name" value="lambda repressor-like DNA-binding domains"/>
    <property type="match status" value="1"/>
</dbReference>
<name>A0A1D8EV07_9CAUD</name>
<evidence type="ECO:0000259" key="2">
    <source>
        <dbReference type="PROSITE" id="PS50943"/>
    </source>
</evidence>
<evidence type="ECO:0000256" key="1">
    <source>
        <dbReference type="SAM" id="MobiDB-lite"/>
    </source>
</evidence>
<dbReference type="GO" id="GO:0003677">
    <property type="term" value="F:DNA binding"/>
    <property type="evidence" value="ECO:0007669"/>
    <property type="project" value="InterPro"/>
</dbReference>
<reference evidence="3 4" key="1">
    <citation type="submission" date="2016-07" db="EMBL/GenBank/DDBJ databases">
        <authorList>
            <person name="Adam N."/>
            <person name="Zuma S.H."/>
            <person name="Shabalala X.C."/>
            <person name="Zuke Z.H."/>
            <person name="Mpangane S."/>
            <person name="Maenetje N."/>
            <person name="Lafia M."/>
            <person name="Tshabalala L.M."/>
            <person name="Zwane T.C."/>
            <person name="Garlena R.A."/>
            <person name="Russell D.A."/>
            <person name="Bowman C.A."/>
            <person name="Rubin E."/>
            <person name="Larsen M.H."/>
            <person name="Guerrero C.A."/>
            <person name="Jacobs-Sera D."/>
            <person name="Hatfull G.F."/>
        </authorList>
    </citation>
    <scope>NUCLEOTIDE SEQUENCE [LARGE SCALE GENOMIC DNA]</scope>
</reference>
<protein>
    <submittedName>
        <fullName evidence="3">Immunity repressor</fullName>
    </submittedName>
</protein>
<dbReference type="CDD" id="cd00093">
    <property type="entry name" value="HTH_XRE"/>
    <property type="match status" value="1"/>
</dbReference>